<keyword evidence="4" id="KW-0223">Dioxygenase</keyword>
<feature type="domain" description="TauD/TfdA-like" evidence="7">
    <location>
        <begin position="11"/>
        <end position="102"/>
    </location>
</feature>
<sequence length="116" mass="13812">MRQNGLMRWEPSHFRAVVRTHPVTGEKALCVNPQFTRSIVGYQKEESDDFLKFLYEHIALLQDVQARIKWKYGTFVAWENRVACPSAIYNWEDDQRRHVARLTPRAEPPYETLFEE</sequence>
<keyword evidence="3" id="KW-0479">Metal-binding</keyword>
<keyword evidence="5" id="KW-0560">Oxidoreductase</keyword>
<dbReference type="GO" id="GO:0016706">
    <property type="term" value="F:2-oxoglutarate-dependent dioxygenase activity"/>
    <property type="evidence" value="ECO:0007669"/>
    <property type="project" value="TreeGrafter"/>
</dbReference>
<dbReference type="Pfam" id="PF02668">
    <property type="entry name" value="TauD"/>
    <property type="match status" value="1"/>
</dbReference>
<name>A0A8J8WI55_9EURO</name>
<dbReference type="InterPro" id="IPR042098">
    <property type="entry name" value="TauD-like_sf"/>
</dbReference>
<reference evidence="8" key="1">
    <citation type="journal article" date="2020" name="Front. Microbiol.">
        <title>Gene regulatory networks of Penicillium echinulatum 2HH and Penicillium oxalicum 114-2 inferred by a computational biology approach.</title>
        <authorList>
            <person name="Lenz A.R."/>
            <person name="Galan-Vasquez E."/>
            <person name="Balbinot E."/>
            <person name="De Abreu F.P."/>
            <person name="De Oliveira N.S."/>
            <person name="Da Rosa L.O."/>
            <person name="De Avila E Silva S."/>
            <person name="Camassola M."/>
            <person name="Dillon A.J.P."/>
            <person name="Perez-Rueda E."/>
        </authorList>
    </citation>
    <scope>NUCLEOTIDE SEQUENCE</scope>
    <source>
        <strain evidence="8">S1M29</strain>
    </source>
</reference>
<comment type="similarity">
    <text evidence="2">Belongs to the TfdA dioxygenase family.</text>
</comment>
<dbReference type="InterPro" id="IPR003819">
    <property type="entry name" value="TauD/TfdA-like"/>
</dbReference>
<dbReference type="Proteomes" id="UP000631181">
    <property type="component" value="Unassembled WGS sequence"/>
</dbReference>
<accession>A0A8J8WI55</accession>
<dbReference type="GO" id="GO:0005737">
    <property type="term" value="C:cytoplasm"/>
    <property type="evidence" value="ECO:0007669"/>
    <property type="project" value="TreeGrafter"/>
</dbReference>
<evidence type="ECO:0000313" key="8">
    <source>
        <dbReference type="EMBL" id="KAF7717247.1"/>
    </source>
</evidence>
<comment type="caution">
    <text evidence="8">The sequence shown here is derived from an EMBL/GenBank/DDBJ whole genome shotgun (WGS) entry which is preliminary data.</text>
</comment>
<protein>
    <recommendedName>
        <fullName evidence="7">TauD/TfdA-like domain-containing protein</fullName>
    </recommendedName>
</protein>
<gene>
    <name evidence="8" type="ORF">PECM_004420</name>
</gene>
<dbReference type="AlphaFoldDB" id="A0A8J8WI55"/>
<proteinExistence type="inferred from homology"/>
<keyword evidence="6" id="KW-0408">Iron</keyword>
<evidence type="ECO:0000256" key="3">
    <source>
        <dbReference type="ARBA" id="ARBA00022723"/>
    </source>
</evidence>
<dbReference type="OrthoDB" id="10257314at2759"/>
<comment type="cofactor">
    <cofactor evidence="1">
        <name>Fe(2+)</name>
        <dbReference type="ChEBI" id="CHEBI:29033"/>
    </cofactor>
</comment>
<evidence type="ECO:0000256" key="5">
    <source>
        <dbReference type="ARBA" id="ARBA00023002"/>
    </source>
</evidence>
<evidence type="ECO:0000256" key="6">
    <source>
        <dbReference type="ARBA" id="ARBA00023004"/>
    </source>
</evidence>
<evidence type="ECO:0000256" key="4">
    <source>
        <dbReference type="ARBA" id="ARBA00022964"/>
    </source>
</evidence>
<dbReference type="PANTHER" id="PTHR30468:SF1">
    <property type="entry name" value="ALPHA-KETOGLUTARATE-DEPENDENT SULFONATE DIOXYGENASE"/>
    <property type="match status" value="1"/>
</dbReference>
<evidence type="ECO:0000313" key="9">
    <source>
        <dbReference type="Proteomes" id="UP000631181"/>
    </source>
</evidence>
<dbReference type="SUPFAM" id="SSF51197">
    <property type="entry name" value="Clavaminate synthase-like"/>
    <property type="match status" value="1"/>
</dbReference>
<dbReference type="EMBL" id="WIWV01000029">
    <property type="protein sequence ID" value="KAF7717247.1"/>
    <property type="molecule type" value="Genomic_DNA"/>
</dbReference>
<keyword evidence="9" id="KW-1185">Reference proteome</keyword>
<evidence type="ECO:0000256" key="2">
    <source>
        <dbReference type="ARBA" id="ARBA00005896"/>
    </source>
</evidence>
<evidence type="ECO:0000259" key="7">
    <source>
        <dbReference type="Pfam" id="PF02668"/>
    </source>
</evidence>
<dbReference type="GO" id="GO:0046872">
    <property type="term" value="F:metal ion binding"/>
    <property type="evidence" value="ECO:0007669"/>
    <property type="project" value="UniProtKB-KW"/>
</dbReference>
<evidence type="ECO:0000256" key="1">
    <source>
        <dbReference type="ARBA" id="ARBA00001954"/>
    </source>
</evidence>
<dbReference type="Gene3D" id="3.60.130.10">
    <property type="entry name" value="Clavaminate synthase-like"/>
    <property type="match status" value="1"/>
</dbReference>
<dbReference type="PANTHER" id="PTHR30468">
    <property type="entry name" value="ALPHA-KETOGLUTARATE-DEPENDENT SULFONATE DIOXYGENASE"/>
    <property type="match status" value="1"/>
</dbReference>
<dbReference type="InterPro" id="IPR051323">
    <property type="entry name" value="AtsK-like"/>
</dbReference>
<organism evidence="8 9">
    <name type="scientific">Penicillium ucsense</name>
    <dbReference type="NCBI Taxonomy" id="2839758"/>
    <lineage>
        <taxon>Eukaryota</taxon>
        <taxon>Fungi</taxon>
        <taxon>Dikarya</taxon>
        <taxon>Ascomycota</taxon>
        <taxon>Pezizomycotina</taxon>
        <taxon>Eurotiomycetes</taxon>
        <taxon>Eurotiomycetidae</taxon>
        <taxon>Eurotiales</taxon>
        <taxon>Aspergillaceae</taxon>
        <taxon>Penicillium</taxon>
    </lineage>
</organism>